<evidence type="ECO:0000256" key="1">
    <source>
        <dbReference type="ARBA" id="ARBA00005466"/>
    </source>
</evidence>
<proteinExistence type="inferred from homology"/>
<dbReference type="GO" id="GO:0016491">
    <property type="term" value="F:oxidoreductase activity"/>
    <property type="evidence" value="ECO:0007669"/>
    <property type="project" value="UniProtKB-KW"/>
</dbReference>
<evidence type="ECO:0000256" key="3">
    <source>
        <dbReference type="ARBA" id="ARBA00022827"/>
    </source>
</evidence>
<organism evidence="6 7">
    <name type="scientific">Aspergillus carbonarius (strain ITEM 5010)</name>
    <dbReference type="NCBI Taxonomy" id="602072"/>
    <lineage>
        <taxon>Eukaryota</taxon>
        <taxon>Fungi</taxon>
        <taxon>Dikarya</taxon>
        <taxon>Ascomycota</taxon>
        <taxon>Pezizomycotina</taxon>
        <taxon>Eurotiomycetes</taxon>
        <taxon>Eurotiomycetidae</taxon>
        <taxon>Eurotiales</taxon>
        <taxon>Aspergillaceae</taxon>
        <taxon>Aspergillus</taxon>
        <taxon>Aspergillus subgen. Circumdati</taxon>
    </lineage>
</organism>
<dbReference type="SUPFAM" id="SSF56176">
    <property type="entry name" value="FAD-binding/transporter-associated domain-like"/>
    <property type="match status" value="1"/>
</dbReference>
<dbReference type="OrthoDB" id="2151789at2759"/>
<dbReference type="InterPro" id="IPR016169">
    <property type="entry name" value="FAD-bd_PCMH_sub2"/>
</dbReference>
<dbReference type="OMA" id="LLLTYWK"/>
<dbReference type="InterPro" id="IPR016166">
    <property type="entry name" value="FAD-bd_PCMH"/>
</dbReference>
<evidence type="ECO:0000256" key="2">
    <source>
        <dbReference type="ARBA" id="ARBA00022630"/>
    </source>
</evidence>
<reference evidence="7" key="1">
    <citation type="journal article" date="2017" name="Genome Biol.">
        <title>Comparative genomics reveals high biological diversity and specific adaptations in the industrially and medically important fungal genus Aspergillus.</title>
        <authorList>
            <person name="de Vries R.P."/>
            <person name="Riley R."/>
            <person name="Wiebenga A."/>
            <person name="Aguilar-Osorio G."/>
            <person name="Amillis S."/>
            <person name="Uchima C.A."/>
            <person name="Anderluh G."/>
            <person name="Asadollahi M."/>
            <person name="Askin M."/>
            <person name="Barry K."/>
            <person name="Battaglia E."/>
            <person name="Bayram O."/>
            <person name="Benocci T."/>
            <person name="Braus-Stromeyer S.A."/>
            <person name="Caldana C."/>
            <person name="Canovas D."/>
            <person name="Cerqueira G.C."/>
            <person name="Chen F."/>
            <person name="Chen W."/>
            <person name="Choi C."/>
            <person name="Clum A."/>
            <person name="Dos Santos R.A."/>
            <person name="Damasio A.R."/>
            <person name="Diallinas G."/>
            <person name="Emri T."/>
            <person name="Fekete E."/>
            <person name="Flipphi M."/>
            <person name="Freyberg S."/>
            <person name="Gallo A."/>
            <person name="Gournas C."/>
            <person name="Habgood R."/>
            <person name="Hainaut M."/>
            <person name="Harispe M.L."/>
            <person name="Henrissat B."/>
            <person name="Hilden K.S."/>
            <person name="Hope R."/>
            <person name="Hossain A."/>
            <person name="Karabika E."/>
            <person name="Karaffa L."/>
            <person name="Karanyi Z."/>
            <person name="Krasevec N."/>
            <person name="Kuo A."/>
            <person name="Kusch H."/>
            <person name="LaButti K."/>
            <person name="Lagendijk E.L."/>
            <person name="Lapidus A."/>
            <person name="Levasseur A."/>
            <person name="Lindquist E."/>
            <person name="Lipzen A."/>
            <person name="Logrieco A.F."/>
            <person name="MacCabe A."/>
            <person name="Maekelae M.R."/>
            <person name="Malavazi I."/>
            <person name="Melin P."/>
            <person name="Meyer V."/>
            <person name="Mielnichuk N."/>
            <person name="Miskei M."/>
            <person name="Molnar A.P."/>
            <person name="Mule G."/>
            <person name="Ngan C.Y."/>
            <person name="Orejas M."/>
            <person name="Orosz E."/>
            <person name="Ouedraogo J.P."/>
            <person name="Overkamp K.M."/>
            <person name="Park H.-S."/>
            <person name="Perrone G."/>
            <person name="Piumi F."/>
            <person name="Punt P.J."/>
            <person name="Ram A.F."/>
            <person name="Ramon A."/>
            <person name="Rauscher S."/>
            <person name="Record E."/>
            <person name="Riano-Pachon D.M."/>
            <person name="Robert V."/>
            <person name="Roehrig J."/>
            <person name="Ruller R."/>
            <person name="Salamov A."/>
            <person name="Salih N.S."/>
            <person name="Samson R.A."/>
            <person name="Sandor E."/>
            <person name="Sanguinetti M."/>
            <person name="Schuetze T."/>
            <person name="Sepcic K."/>
            <person name="Shelest E."/>
            <person name="Sherlock G."/>
            <person name="Sophianopoulou V."/>
            <person name="Squina F.M."/>
            <person name="Sun H."/>
            <person name="Susca A."/>
            <person name="Todd R.B."/>
            <person name="Tsang A."/>
            <person name="Unkles S.E."/>
            <person name="van de Wiele N."/>
            <person name="van Rossen-Uffink D."/>
            <person name="Oliveira J.V."/>
            <person name="Vesth T.C."/>
            <person name="Visser J."/>
            <person name="Yu J.-H."/>
            <person name="Zhou M."/>
            <person name="Andersen M.R."/>
            <person name="Archer D.B."/>
            <person name="Baker S.E."/>
            <person name="Benoit I."/>
            <person name="Brakhage A.A."/>
            <person name="Braus G.H."/>
            <person name="Fischer R."/>
            <person name="Frisvad J.C."/>
            <person name="Goldman G.H."/>
            <person name="Houbraken J."/>
            <person name="Oakley B."/>
            <person name="Pocsi I."/>
            <person name="Scazzocchio C."/>
            <person name="Seiboth B."/>
            <person name="vanKuyk P.A."/>
            <person name="Wortman J."/>
            <person name="Dyer P.S."/>
            <person name="Grigoriev I.V."/>
        </authorList>
    </citation>
    <scope>NUCLEOTIDE SEQUENCE [LARGE SCALE GENOMIC DNA]</scope>
    <source>
        <strain evidence="7">ITEM 5010</strain>
    </source>
</reference>
<dbReference type="AlphaFoldDB" id="A0A1R3RTL5"/>
<dbReference type="PROSITE" id="PS51387">
    <property type="entry name" value="FAD_PCMH"/>
    <property type="match status" value="1"/>
</dbReference>
<keyword evidence="7" id="KW-1185">Reference proteome</keyword>
<dbReference type="InterPro" id="IPR050416">
    <property type="entry name" value="FAD-linked_Oxidoreductase"/>
</dbReference>
<accession>A0A1R3RTL5</accession>
<dbReference type="PANTHER" id="PTHR42973:SF22">
    <property type="entry name" value="FAD-BINDING PCMH-TYPE DOMAIN-CONTAINING PROTEIN-RELATED"/>
    <property type="match status" value="1"/>
</dbReference>
<dbReference type="Gene3D" id="3.30.465.10">
    <property type="match status" value="1"/>
</dbReference>
<dbReference type="STRING" id="602072.A0A1R3RTL5"/>
<dbReference type="EMBL" id="KV907496">
    <property type="protein sequence ID" value="OOF97839.1"/>
    <property type="molecule type" value="Genomic_DNA"/>
</dbReference>
<comment type="similarity">
    <text evidence="1">Belongs to the oxygen-dependent FAD-linked oxidoreductase family.</text>
</comment>
<gene>
    <name evidence="6" type="ORF">ASPCADRAFT_513492</name>
</gene>
<dbReference type="PANTHER" id="PTHR42973">
    <property type="entry name" value="BINDING OXIDOREDUCTASE, PUTATIVE (AFU_ORTHOLOGUE AFUA_1G17690)-RELATED"/>
    <property type="match status" value="1"/>
</dbReference>
<protein>
    <recommendedName>
        <fullName evidence="5">FAD-binding PCMH-type domain-containing protein</fullName>
    </recommendedName>
</protein>
<dbReference type="Pfam" id="PF01565">
    <property type="entry name" value="FAD_binding_4"/>
    <property type="match status" value="1"/>
</dbReference>
<sequence length="417" mass="45000">MAIADAVKALEEAFPSQVLLPGTPEYTELSHSYLSVLESDITPACIFRPTSNEEISTFLKLTRGTPFAIRGGGQQPLPGCANIPDGITLDLGLLTDIEVNEDTSTISIAAVERWGNAYDVLAPKNLAVTGGRSAKGGIGGLALQGGLSFFSSREGFICDNVLSYEIILASGLLITANATSHPDLWLALRGGANNFGIVTRYHMRIFAQTRFWGASIYYFSPSFPSQIDNMVDELTKADASHDTHSDVEYRAAVAMEGMRCAYMNITLKASSPALKTAADIYTSSLEPIKSKEGLICSLTLQPYPISLLEKSIELGGNFLGLSPADGPLVSVLLLTYWKNREDDEQILGLMKGVLGRIDAEAKEEGQVVGFTFMNYASGFQDPVASYGVENMRRLQGVSRKYDPEGVFQRLVPRGGGV</sequence>
<evidence type="ECO:0000256" key="4">
    <source>
        <dbReference type="ARBA" id="ARBA00023002"/>
    </source>
</evidence>
<dbReference type="VEuPathDB" id="FungiDB:ASPCADRAFT_513492"/>
<evidence type="ECO:0000259" key="5">
    <source>
        <dbReference type="PROSITE" id="PS51387"/>
    </source>
</evidence>
<dbReference type="GO" id="GO:0071949">
    <property type="term" value="F:FAD binding"/>
    <property type="evidence" value="ECO:0007669"/>
    <property type="project" value="InterPro"/>
</dbReference>
<dbReference type="Proteomes" id="UP000188318">
    <property type="component" value="Unassembled WGS sequence"/>
</dbReference>
<evidence type="ECO:0000313" key="6">
    <source>
        <dbReference type="EMBL" id="OOF97839.1"/>
    </source>
</evidence>
<evidence type="ECO:0000313" key="7">
    <source>
        <dbReference type="Proteomes" id="UP000188318"/>
    </source>
</evidence>
<keyword evidence="4" id="KW-0560">Oxidoreductase</keyword>
<keyword evidence="2" id="KW-0285">Flavoprotein</keyword>
<name>A0A1R3RTL5_ASPC5</name>
<feature type="domain" description="FAD-binding PCMH-type" evidence="5">
    <location>
        <begin position="39"/>
        <end position="208"/>
    </location>
</feature>
<keyword evidence="3" id="KW-0274">FAD</keyword>
<dbReference type="InterPro" id="IPR036318">
    <property type="entry name" value="FAD-bd_PCMH-like_sf"/>
</dbReference>
<dbReference type="InterPro" id="IPR006094">
    <property type="entry name" value="Oxid_FAD_bind_N"/>
</dbReference>